<dbReference type="EMBL" id="JASDAP010000024">
    <property type="protein sequence ID" value="KAK1882064.1"/>
    <property type="molecule type" value="Genomic_DNA"/>
</dbReference>
<sequence>MEKVNSDEALASPRAVCRPTTDRKKNNESEAMIRETVWSRRLQGHDSAFLPTAELVCDRVHQWPLCDPDLYVDSDPREDPALGLIGLRH</sequence>
<reference evidence="2" key="1">
    <citation type="submission" date="2023-04" db="EMBL/GenBank/DDBJ databases">
        <title>Chromosome-level genome of Chaenocephalus aceratus.</title>
        <authorList>
            <person name="Park H."/>
        </authorList>
    </citation>
    <scope>NUCLEOTIDE SEQUENCE</scope>
    <source>
        <strain evidence="2">DE</strain>
        <tissue evidence="2">Muscle</tissue>
    </source>
</reference>
<feature type="compositionally biased region" description="Basic and acidic residues" evidence="1">
    <location>
        <begin position="20"/>
        <end position="29"/>
    </location>
</feature>
<name>A0AAD9EXR0_DISEL</name>
<gene>
    <name evidence="2" type="ORF">KUDE01_025226</name>
</gene>
<accession>A0AAD9EXR0</accession>
<evidence type="ECO:0000313" key="2">
    <source>
        <dbReference type="EMBL" id="KAK1882064.1"/>
    </source>
</evidence>
<comment type="caution">
    <text evidence="2">The sequence shown here is derived from an EMBL/GenBank/DDBJ whole genome shotgun (WGS) entry which is preliminary data.</text>
</comment>
<feature type="region of interest" description="Disordered" evidence="1">
    <location>
        <begin position="1"/>
        <end position="29"/>
    </location>
</feature>
<dbReference type="Proteomes" id="UP001228049">
    <property type="component" value="Unassembled WGS sequence"/>
</dbReference>
<proteinExistence type="predicted"/>
<protein>
    <submittedName>
        <fullName evidence="2">Alginate biosynthesis protein AlgK</fullName>
    </submittedName>
</protein>
<evidence type="ECO:0000313" key="3">
    <source>
        <dbReference type="Proteomes" id="UP001228049"/>
    </source>
</evidence>
<dbReference type="AlphaFoldDB" id="A0AAD9EXR0"/>
<evidence type="ECO:0000256" key="1">
    <source>
        <dbReference type="SAM" id="MobiDB-lite"/>
    </source>
</evidence>
<organism evidence="2 3">
    <name type="scientific">Dissostichus eleginoides</name>
    <name type="common">Patagonian toothfish</name>
    <name type="synonym">Dissostichus amissus</name>
    <dbReference type="NCBI Taxonomy" id="100907"/>
    <lineage>
        <taxon>Eukaryota</taxon>
        <taxon>Metazoa</taxon>
        <taxon>Chordata</taxon>
        <taxon>Craniata</taxon>
        <taxon>Vertebrata</taxon>
        <taxon>Euteleostomi</taxon>
        <taxon>Actinopterygii</taxon>
        <taxon>Neopterygii</taxon>
        <taxon>Teleostei</taxon>
        <taxon>Neoteleostei</taxon>
        <taxon>Acanthomorphata</taxon>
        <taxon>Eupercaria</taxon>
        <taxon>Perciformes</taxon>
        <taxon>Notothenioidei</taxon>
        <taxon>Nototheniidae</taxon>
        <taxon>Dissostichus</taxon>
    </lineage>
</organism>
<keyword evidence="3" id="KW-1185">Reference proteome</keyword>